<dbReference type="Proteomes" id="UP000509441">
    <property type="component" value="Chromosome"/>
</dbReference>
<name>A0A7D5R5D3_9ARCH</name>
<protein>
    <submittedName>
        <fullName evidence="2">Transcriptional regulator</fullName>
    </submittedName>
</protein>
<sequence length="123" mass="14017">MISIIDTLLYAIMLSYTMNAITVRSITTSAHPEMKKIFWSLFVSTRGAANRVKIMSLLRNRPSNPNQLSKNIEIDYKCTSHHLKALEENHLVEKLQGGGITTFFVSPLFEENQKMFDEIINVA</sequence>
<dbReference type="EMBL" id="CP026994">
    <property type="protein sequence ID" value="QLH05119.1"/>
    <property type="molecule type" value="Genomic_DNA"/>
</dbReference>
<proteinExistence type="predicted"/>
<dbReference type="CDD" id="cd00090">
    <property type="entry name" value="HTH_ARSR"/>
    <property type="match status" value="1"/>
</dbReference>
<gene>
    <name evidence="2" type="ORF">C5F49_07135</name>
</gene>
<accession>A0A7D5R5D3</accession>
<dbReference type="GO" id="GO:0003700">
    <property type="term" value="F:DNA-binding transcription factor activity"/>
    <property type="evidence" value="ECO:0007669"/>
    <property type="project" value="InterPro"/>
</dbReference>
<organism evidence="2 3">
    <name type="scientific">Nitrosopumilus oxyclinae</name>
    <dbReference type="NCBI Taxonomy" id="1959104"/>
    <lineage>
        <taxon>Archaea</taxon>
        <taxon>Nitrososphaerota</taxon>
        <taxon>Nitrososphaeria</taxon>
        <taxon>Nitrosopumilales</taxon>
        <taxon>Nitrosopumilaceae</taxon>
        <taxon>Nitrosopumilus</taxon>
    </lineage>
</organism>
<evidence type="ECO:0000259" key="1">
    <source>
        <dbReference type="Pfam" id="PF01022"/>
    </source>
</evidence>
<dbReference type="Pfam" id="PF01022">
    <property type="entry name" value="HTH_5"/>
    <property type="match status" value="1"/>
</dbReference>
<dbReference type="Gene3D" id="1.10.10.10">
    <property type="entry name" value="Winged helix-like DNA-binding domain superfamily/Winged helix DNA-binding domain"/>
    <property type="match status" value="1"/>
</dbReference>
<dbReference type="InterPro" id="IPR036388">
    <property type="entry name" value="WH-like_DNA-bd_sf"/>
</dbReference>
<dbReference type="InterPro" id="IPR011991">
    <property type="entry name" value="ArsR-like_HTH"/>
</dbReference>
<reference evidence="2 3" key="1">
    <citation type="submission" date="2018-02" db="EMBL/GenBank/DDBJ databases">
        <title>Complete genome of Nitrosopumilus oxyclinae HCE1.</title>
        <authorList>
            <person name="Qin W."/>
            <person name="Zheng Y."/>
            <person name="Stahl D.A."/>
        </authorList>
    </citation>
    <scope>NUCLEOTIDE SEQUENCE [LARGE SCALE GENOMIC DNA]</scope>
    <source>
        <strain evidence="2 3">HCE1</strain>
    </source>
</reference>
<dbReference type="KEGG" id="nox:C5F49_07135"/>
<dbReference type="SUPFAM" id="SSF46785">
    <property type="entry name" value="Winged helix' DNA-binding domain"/>
    <property type="match status" value="1"/>
</dbReference>
<dbReference type="InterPro" id="IPR036390">
    <property type="entry name" value="WH_DNA-bd_sf"/>
</dbReference>
<dbReference type="InterPro" id="IPR001845">
    <property type="entry name" value="HTH_ArsR_DNA-bd_dom"/>
</dbReference>
<feature type="domain" description="HTH arsR-type" evidence="1">
    <location>
        <begin position="50"/>
        <end position="94"/>
    </location>
</feature>
<dbReference type="AlphaFoldDB" id="A0A7D5R5D3"/>
<evidence type="ECO:0000313" key="2">
    <source>
        <dbReference type="EMBL" id="QLH05119.1"/>
    </source>
</evidence>
<evidence type="ECO:0000313" key="3">
    <source>
        <dbReference type="Proteomes" id="UP000509441"/>
    </source>
</evidence>
<keyword evidence="3" id="KW-1185">Reference proteome</keyword>